<evidence type="ECO:0000313" key="4">
    <source>
        <dbReference type="Proteomes" id="UP000266841"/>
    </source>
</evidence>
<dbReference type="eggNOG" id="ENOG502QXET">
    <property type="taxonomic scope" value="Eukaryota"/>
</dbReference>
<dbReference type="OMA" id="NDANVTH"/>
<dbReference type="AlphaFoldDB" id="K0R735"/>
<reference evidence="3 4" key="1">
    <citation type="journal article" date="2012" name="Genome Biol.">
        <title>Genome and low-iron response of an oceanic diatom adapted to chronic iron limitation.</title>
        <authorList>
            <person name="Lommer M."/>
            <person name="Specht M."/>
            <person name="Roy A.S."/>
            <person name="Kraemer L."/>
            <person name="Andreson R."/>
            <person name="Gutowska M.A."/>
            <person name="Wolf J."/>
            <person name="Bergner S.V."/>
            <person name="Schilhabel M.B."/>
            <person name="Klostermeier U.C."/>
            <person name="Beiko R.G."/>
            <person name="Rosenstiel P."/>
            <person name="Hippler M."/>
            <person name="Laroche J."/>
        </authorList>
    </citation>
    <scope>NUCLEOTIDE SEQUENCE [LARGE SCALE GENOMIC DNA]</scope>
    <source>
        <strain evidence="3 4">CCMP1005</strain>
    </source>
</reference>
<dbReference type="GO" id="GO:0016636">
    <property type="term" value="F:oxidoreductase activity, acting on the CH-CH group of donors, iron-sulfur protein as acceptor"/>
    <property type="evidence" value="ECO:0007669"/>
    <property type="project" value="InterPro"/>
</dbReference>
<protein>
    <recommendedName>
        <fullName evidence="5">Phycoerythrobilin:ferredoxin oxidoreductase</fullName>
    </recommendedName>
</protein>
<comment type="similarity">
    <text evidence="1">Belongs to the HY2 family.</text>
</comment>
<evidence type="ECO:0000313" key="3">
    <source>
        <dbReference type="EMBL" id="EJK48675.1"/>
    </source>
</evidence>
<evidence type="ECO:0000256" key="2">
    <source>
        <dbReference type="ARBA" id="ARBA00023002"/>
    </source>
</evidence>
<dbReference type="OrthoDB" id="496703at2759"/>
<proteinExistence type="inferred from homology"/>
<sequence>TAGGVNPNSVHLAPTEASPTMNSVLSCVLASVAFHASLAHGFASLIAITTQTTTSCHSRNTRGEVCERNSWRLALYRKFHDYAWEKLGYDESMRSLVPEGYESNASPARADSTVVASLRSIDEFPSLRAAPDVNNNKSVLRLARSAFLETQTVDNNTPLVNPMTIHVLNFVLFPSTSIVDGGSPQGFPIFGADVVSLPGNKHLVALDFQPILKVGESASPQTLLPKRYIAFEERLRDLHTKYEKSLPWGGDIPPAAQRFFSPYALWTRLADEDAMETVQSTVLDAFKDYIDVYHDLMKSVQADVDSGRLEFEDDRDNHVMEGQHDYLNYRRTNDPARPMLKRLYGDEWAEHVIQCILFPELPSQSNQ</sequence>
<evidence type="ECO:0008006" key="5">
    <source>
        <dbReference type="Google" id="ProtNLM"/>
    </source>
</evidence>
<dbReference type="GO" id="GO:0010024">
    <property type="term" value="P:phytochromobilin biosynthetic process"/>
    <property type="evidence" value="ECO:0007669"/>
    <property type="project" value="InterPro"/>
</dbReference>
<comment type="caution">
    <text evidence="3">The sequence shown here is derived from an EMBL/GenBank/DDBJ whole genome shotgun (WGS) entry which is preliminary data.</text>
</comment>
<dbReference type="PANTHER" id="PTHR34557">
    <property type="entry name" value="PHYTOCHROMOBILIN:FERREDOXIN OXIDOREDUCTASE, CHLOROPLASTIC"/>
    <property type="match status" value="1"/>
</dbReference>
<dbReference type="Pfam" id="PF05996">
    <property type="entry name" value="Fe_bilin_red"/>
    <property type="match status" value="1"/>
</dbReference>
<dbReference type="EMBL" id="AGNL01045550">
    <property type="protein sequence ID" value="EJK48675.1"/>
    <property type="molecule type" value="Genomic_DNA"/>
</dbReference>
<keyword evidence="2" id="KW-0560">Oxidoreductase</keyword>
<keyword evidence="4" id="KW-1185">Reference proteome</keyword>
<gene>
    <name evidence="3" type="ORF">THAOC_32507</name>
</gene>
<dbReference type="Proteomes" id="UP000266841">
    <property type="component" value="Unassembled WGS sequence"/>
</dbReference>
<dbReference type="InterPro" id="IPR009249">
    <property type="entry name" value="Ferredoxin-dep_bilin_Rdtase"/>
</dbReference>
<feature type="non-terminal residue" evidence="3">
    <location>
        <position position="1"/>
    </location>
</feature>
<name>K0R735_THAOC</name>
<dbReference type="PANTHER" id="PTHR34557:SF1">
    <property type="entry name" value="PHYTOCHROMOBILIN:FERREDOXIN OXIDOREDUCTASE, CHLOROPLASTIC"/>
    <property type="match status" value="1"/>
</dbReference>
<accession>K0R735</accession>
<dbReference type="Gene3D" id="3.40.1500.20">
    <property type="match status" value="1"/>
</dbReference>
<evidence type="ECO:0000256" key="1">
    <source>
        <dbReference type="ARBA" id="ARBA00006908"/>
    </source>
</evidence>
<dbReference type="GO" id="GO:0050897">
    <property type="term" value="F:cobalt ion binding"/>
    <property type="evidence" value="ECO:0007669"/>
    <property type="project" value="InterPro"/>
</dbReference>
<organism evidence="3 4">
    <name type="scientific">Thalassiosira oceanica</name>
    <name type="common">Marine diatom</name>
    <dbReference type="NCBI Taxonomy" id="159749"/>
    <lineage>
        <taxon>Eukaryota</taxon>
        <taxon>Sar</taxon>
        <taxon>Stramenopiles</taxon>
        <taxon>Ochrophyta</taxon>
        <taxon>Bacillariophyta</taxon>
        <taxon>Coscinodiscophyceae</taxon>
        <taxon>Thalassiosirophycidae</taxon>
        <taxon>Thalassiosirales</taxon>
        <taxon>Thalassiosiraceae</taxon>
        <taxon>Thalassiosira</taxon>
    </lineage>
</organism>